<feature type="transmembrane region" description="Helical" evidence="1">
    <location>
        <begin position="104"/>
        <end position="122"/>
    </location>
</feature>
<feature type="transmembrane region" description="Helical" evidence="1">
    <location>
        <begin position="193"/>
        <end position="213"/>
    </location>
</feature>
<feature type="transmembrane region" description="Helical" evidence="1">
    <location>
        <begin position="219"/>
        <end position="241"/>
    </location>
</feature>
<dbReference type="PANTHER" id="PTHR40761:SF1">
    <property type="entry name" value="CONSERVED INTEGRAL MEMBRANE ALANINE VALINE AND LEUCINE RICH PROTEIN-RELATED"/>
    <property type="match status" value="1"/>
</dbReference>
<feature type="transmembrane region" description="Helical" evidence="1">
    <location>
        <begin position="159"/>
        <end position="181"/>
    </location>
</feature>
<evidence type="ECO:0000256" key="1">
    <source>
        <dbReference type="SAM" id="Phobius"/>
    </source>
</evidence>
<dbReference type="Gene3D" id="1.10.3730.20">
    <property type="match status" value="1"/>
</dbReference>
<feature type="transmembrane region" description="Helical" evidence="1">
    <location>
        <begin position="80"/>
        <end position="98"/>
    </location>
</feature>
<accession>A0A512PHF8</accession>
<keyword evidence="3" id="KW-1185">Reference proteome</keyword>
<dbReference type="Proteomes" id="UP000321798">
    <property type="component" value="Unassembled WGS sequence"/>
</dbReference>
<evidence type="ECO:0000313" key="2">
    <source>
        <dbReference type="EMBL" id="GEP70623.1"/>
    </source>
</evidence>
<dbReference type="OrthoDB" id="3837845at2"/>
<dbReference type="SUPFAM" id="SSF103481">
    <property type="entry name" value="Multidrug resistance efflux transporter EmrE"/>
    <property type="match status" value="1"/>
</dbReference>
<dbReference type="EMBL" id="BKAL01000014">
    <property type="protein sequence ID" value="GEP70623.1"/>
    <property type="molecule type" value="Genomic_DNA"/>
</dbReference>
<sequence>MPPALLVVLTAAVCSGTATVLQARAARGEPERPGLDATLVVRLLRRPDYILALGLVAAGFGLAALAMRSLPLFVVQAGRASSLAVTALLAVLMLGARLRRRDVAAVGAVVAGLVLLAAASSTRPSSEVSTAARLGLLLALVAVAAGAAAATRIGSRPLAGGVLGALAGLAFAALALGARTLRGFSPAELLGDPAAWSVAVGGALGLLLTALALQRTSVVGATAPMVAVETVVGALLGIALCGDRPAAGAAVPAALGFLLVLTGALGLVRFAGAEEVRVTP</sequence>
<proteinExistence type="predicted"/>
<feature type="transmembrane region" description="Helical" evidence="1">
    <location>
        <begin position="49"/>
        <end position="68"/>
    </location>
</feature>
<gene>
    <name evidence="2" type="ORF">CSO01_33380</name>
</gene>
<reference evidence="2 3" key="1">
    <citation type="submission" date="2019-07" db="EMBL/GenBank/DDBJ databases">
        <title>Whole genome shotgun sequence of Cellulomonas soli NBRC 109434.</title>
        <authorList>
            <person name="Hosoyama A."/>
            <person name="Uohara A."/>
            <person name="Ohji S."/>
            <person name="Ichikawa N."/>
        </authorList>
    </citation>
    <scope>NUCLEOTIDE SEQUENCE [LARGE SCALE GENOMIC DNA]</scope>
    <source>
        <strain evidence="2 3">NBRC 109434</strain>
    </source>
</reference>
<dbReference type="AlphaFoldDB" id="A0A512PHF8"/>
<dbReference type="InterPro" id="IPR037185">
    <property type="entry name" value="EmrE-like"/>
</dbReference>
<dbReference type="RefSeq" id="WP_146954392.1">
    <property type="nucleotide sequence ID" value="NZ_BAABBJ010000016.1"/>
</dbReference>
<keyword evidence="1" id="KW-0472">Membrane</keyword>
<evidence type="ECO:0000313" key="3">
    <source>
        <dbReference type="Proteomes" id="UP000321798"/>
    </source>
</evidence>
<protein>
    <submittedName>
        <fullName evidence="2">Membrane protein</fullName>
    </submittedName>
</protein>
<feature type="transmembrane region" description="Helical" evidence="1">
    <location>
        <begin position="134"/>
        <end position="153"/>
    </location>
</feature>
<keyword evidence="1" id="KW-1133">Transmembrane helix</keyword>
<keyword evidence="1" id="KW-0812">Transmembrane</keyword>
<comment type="caution">
    <text evidence="2">The sequence shown here is derived from an EMBL/GenBank/DDBJ whole genome shotgun (WGS) entry which is preliminary data.</text>
</comment>
<feature type="transmembrane region" description="Helical" evidence="1">
    <location>
        <begin position="253"/>
        <end position="272"/>
    </location>
</feature>
<organism evidence="2 3">
    <name type="scientific">Cellulomonas soli</name>
    <dbReference type="NCBI Taxonomy" id="931535"/>
    <lineage>
        <taxon>Bacteria</taxon>
        <taxon>Bacillati</taxon>
        <taxon>Actinomycetota</taxon>
        <taxon>Actinomycetes</taxon>
        <taxon>Micrococcales</taxon>
        <taxon>Cellulomonadaceae</taxon>
        <taxon>Cellulomonas</taxon>
    </lineage>
</organism>
<name>A0A512PHF8_9CELL</name>
<dbReference type="PANTHER" id="PTHR40761">
    <property type="entry name" value="CONSERVED INTEGRAL MEMBRANE ALANINE VALINE AND LEUCINE RICH PROTEIN-RELATED"/>
    <property type="match status" value="1"/>
</dbReference>